<dbReference type="InterPro" id="IPR052723">
    <property type="entry name" value="Acyl-CoA_thioesterase_PaaI"/>
</dbReference>
<dbReference type="Pfam" id="PF03061">
    <property type="entry name" value="4HBT"/>
    <property type="match status" value="1"/>
</dbReference>
<dbReference type="InterPro" id="IPR003736">
    <property type="entry name" value="PAAI_dom"/>
</dbReference>
<dbReference type="EMBL" id="BOMV01000021">
    <property type="protein sequence ID" value="GIE94872.1"/>
    <property type="molecule type" value="Genomic_DNA"/>
</dbReference>
<proteinExistence type="inferred from homology"/>
<feature type="domain" description="Thioesterase" evidence="3">
    <location>
        <begin position="58"/>
        <end position="128"/>
    </location>
</feature>
<evidence type="ECO:0000313" key="5">
    <source>
        <dbReference type="Proteomes" id="UP000636960"/>
    </source>
</evidence>
<reference evidence="4" key="1">
    <citation type="submission" date="2021-01" db="EMBL/GenBank/DDBJ databases">
        <title>Whole genome shotgun sequence of Actinoplanes rishiriensis NBRC 108556.</title>
        <authorList>
            <person name="Komaki H."/>
            <person name="Tamura T."/>
        </authorList>
    </citation>
    <scope>NUCLEOTIDE SEQUENCE</scope>
    <source>
        <strain evidence="4">NBRC 108556</strain>
    </source>
</reference>
<dbReference type="Gene3D" id="3.10.129.10">
    <property type="entry name" value="Hotdog Thioesterase"/>
    <property type="match status" value="1"/>
</dbReference>
<evidence type="ECO:0000313" key="4">
    <source>
        <dbReference type="EMBL" id="GIE94872.1"/>
    </source>
</evidence>
<sequence length="144" mass="15036">MARPNATNTAATNTAAHEMFDRDQASHAAGIELIDAGDGQATVRMRVTGDMVNGHAMTHGGYVFMLADTAFACACNSHGPVTVAAGADIVFLRPTGTGDVLTAYARERVTSGRSGIYDATVTHDGEVVAEFRGRSRVIDPGRPA</sequence>
<dbReference type="InterPro" id="IPR011973">
    <property type="entry name" value="PaaD"/>
</dbReference>
<evidence type="ECO:0000256" key="2">
    <source>
        <dbReference type="ARBA" id="ARBA00022801"/>
    </source>
</evidence>
<dbReference type="Proteomes" id="UP000636960">
    <property type="component" value="Unassembled WGS sequence"/>
</dbReference>
<keyword evidence="5" id="KW-1185">Reference proteome</keyword>
<comment type="similarity">
    <text evidence="1">Belongs to the thioesterase PaaI family.</text>
</comment>
<dbReference type="NCBIfam" id="TIGR00369">
    <property type="entry name" value="unchar_dom_1"/>
    <property type="match status" value="1"/>
</dbReference>
<protein>
    <submittedName>
        <fullName evidence="4">Phenylacetic acid degradation protein PaaD</fullName>
    </submittedName>
</protein>
<evidence type="ECO:0000256" key="1">
    <source>
        <dbReference type="ARBA" id="ARBA00008324"/>
    </source>
</evidence>
<dbReference type="SUPFAM" id="SSF54637">
    <property type="entry name" value="Thioesterase/thiol ester dehydrase-isomerase"/>
    <property type="match status" value="1"/>
</dbReference>
<dbReference type="CDD" id="cd03443">
    <property type="entry name" value="PaaI_thioesterase"/>
    <property type="match status" value="1"/>
</dbReference>
<name>A0A919JX19_9ACTN</name>
<dbReference type="PANTHER" id="PTHR42856">
    <property type="entry name" value="ACYL-COENZYME A THIOESTERASE PAAI"/>
    <property type="match status" value="1"/>
</dbReference>
<accession>A0A919JX19</accession>
<evidence type="ECO:0000259" key="3">
    <source>
        <dbReference type="Pfam" id="PF03061"/>
    </source>
</evidence>
<organism evidence="4 5">
    <name type="scientific">Paractinoplanes rishiriensis</name>
    <dbReference type="NCBI Taxonomy" id="1050105"/>
    <lineage>
        <taxon>Bacteria</taxon>
        <taxon>Bacillati</taxon>
        <taxon>Actinomycetota</taxon>
        <taxon>Actinomycetes</taxon>
        <taxon>Micromonosporales</taxon>
        <taxon>Micromonosporaceae</taxon>
        <taxon>Paractinoplanes</taxon>
    </lineage>
</organism>
<dbReference type="PANTHER" id="PTHR42856:SF1">
    <property type="entry name" value="ACYL-COENZYME A THIOESTERASE PAAI"/>
    <property type="match status" value="1"/>
</dbReference>
<gene>
    <name evidence="4" type="ORF">Ari01nite_23370</name>
</gene>
<dbReference type="FunFam" id="3.10.129.10:FF:000022">
    <property type="entry name" value="Phenylacetic acid degradation protein"/>
    <property type="match status" value="1"/>
</dbReference>
<dbReference type="AlphaFoldDB" id="A0A919JX19"/>
<keyword evidence="2" id="KW-0378">Hydrolase</keyword>
<comment type="caution">
    <text evidence="4">The sequence shown here is derived from an EMBL/GenBank/DDBJ whole genome shotgun (WGS) entry which is preliminary data.</text>
</comment>
<dbReference type="InterPro" id="IPR006683">
    <property type="entry name" value="Thioestr_dom"/>
</dbReference>
<dbReference type="InterPro" id="IPR029069">
    <property type="entry name" value="HotDog_dom_sf"/>
</dbReference>
<dbReference type="GO" id="GO:0016289">
    <property type="term" value="F:acyl-CoA hydrolase activity"/>
    <property type="evidence" value="ECO:0007669"/>
    <property type="project" value="UniProtKB-ARBA"/>
</dbReference>
<dbReference type="NCBIfam" id="TIGR02286">
    <property type="entry name" value="PaaD"/>
    <property type="match status" value="1"/>
</dbReference>